<dbReference type="InterPro" id="IPR035647">
    <property type="entry name" value="EFG_III/V"/>
</dbReference>
<dbReference type="Proteomes" id="UP001164803">
    <property type="component" value="Chromosome"/>
</dbReference>
<evidence type="ECO:0000256" key="1">
    <source>
        <dbReference type="ARBA" id="ARBA00007665"/>
    </source>
</evidence>
<keyword evidence="5" id="KW-1185">Reference proteome</keyword>
<gene>
    <name evidence="4" type="ORF">NZD86_22165</name>
</gene>
<dbReference type="Gene3D" id="3.30.70.240">
    <property type="match status" value="1"/>
</dbReference>
<name>A0ABY6Z1T1_9BACL</name>
<protein>
    <submittedName>
        <fullName evidence="4">YigZ family protein</fullName>
    </submittedName>
</protein>
<accession>A0ABY6Z1T1</accession>
<dbReference type="InterPro" id="IPR036956">
    <property type="entry name" value="Impact_N_sf"/>
</dbReference>
<dbReference type="EMBL" id="CP104064">
    <property type="protein sequence ID" value="WAH36840.1"/>
    <property type="molecule type" value="Genomic_DNA"/>
</dbReference>
<sequence>MQFTTPEARNTVETVEKKSKFIASLFPILSVSEAEEALAQIREEHKTANHNCFAYRVGLGVPVERFSDDGEPSGTAGRPILEVIRRREIDNVLVVVTRYFGGVLLGASGLVRVYADATSQVLNATPMLRCGLMHTLEVSCDYGMYGKLEYALGQEGMVMIEKQFAEAVSFQLVVAEADVEKRVTQLNEWTNGQANVNVLPAEYIGVSEDGSLVRGVWPSDGES</sequence>
<dbReference type="PANTHER" id="PTHR16301">
    <property type="entry name" value="IMPACT-RELATED"/>
    <property type="match status" value="1"/>
</dbReference>
<proteinExistence type="inferred from homology"/>
<dbReference type="Gene3D" id="3.30.230.30">
    <property type="entry name" value="Impact, N-terminal domain"/>
    <property type="match status" value="1"/>
</dbReference>
<dbReference type="SUPFAM" id="SSF54211">
    <property type="entry name" value="Ribosomal protein S5 domain 2-like"/>
    <property type="match status" value="1"/>
</dbReference>
<evidence type="ECO:0000259" key="2">
    <source>
        <dbReference type="Pfam" id="PF01205"/>
    </source>
</evidence>
<dbReference type="Pfam" id="PF01205">
    <property type="entry name" value="Impact_N"/>
    <property type="match status" value="1"/>
</dbReference>
<evidence type="ECO:0000313" key="5">
    <source>
        <dbReference type="Proteomes" id="UP001164803"/>
    </source>
</evidence>
<evidence type="ECO:0000259" key="3">
    <source>
        <dbReference type="Pfam" id="PF09186"/>
    </source>
</evidence>
<comment type="similarity">
    <text evidence="1">Belongs to the IMPACT family.</text>
</comment>
<dbReference type="Pfam" id="PF09186">
    <property type="entry name" value="DUF1949"/>
    <property type="match status" value="1"/>
</dbReference>
<dbReference type="RefSeq" id="WP_268044231.1">
    <property type="nucleotide sequence ID" value="NZ_CP104064.1"/>
</dbReference>
<feature type="domain" description="UPF0029" evidence="3">
    <location>
        <begin position="138"/>
        <end position="193"/>
    </location>
</feature>
<dbReference type="InterPro" id="IPR015269">
    <property type="entry name" value="UPF0029_Impact_C"/>
</dbReference>
<dbReference type="InterPro" id="IPR001498">
    <property type="entry name" value="Impact_N"/>
</dbReference>
<dbReference type="InterPro" id="IPR020569">
    <property type="entry name" value="UPF0029_Impact_CS"/>
</dbReference>
<feature type="domain" description="Impact N-terminal" evidence="2">
    <location>
        <begin position="17"/>
        <end position="122"/>
    </location>
</feature>
<dbReference type="NCBIfam" id="TIGR00257">
    <property type="entry name" value="IMPACT_YIGZ"/>
    <property type="match status" value="1"/>
</dbReference>
<organism evidence="4 5">
    <name type="scientific">Alicyclobacillus dauci</name>
    <dbReference type="NCBI Taxonomy" id="1475485"/>
    <lineage>
        <taxon>Bacteria</taxon>
        <taxon>Bacillati</taxon>
        <taxon>Bacillota</taxon>
        <taxon>Bacilli</taxon>
        <taxon>Bacillales</taxon>
        <taxon>Alicyclobacillaceae</taxon>
        <taxon>Alicyclobacillus</taxon>
    </lineage>
</organism>
<evidence type="ECO:0000313" key="4">
    <source>
        <dbReference type="EMBL" id="WAH36840.1"/>
    </source>
</evidence>
<dbReference type="SUPFAM" id="SSF54980">
    <property type="entry name" value="EF-G C-terminal domain-like"/>
    <property type="match status" value="1"/>
</dbReference>
<dbReference type="InterPro" id="IPR023582">
    <property type="entry name" value="Impact"/>
</dbReference>
<dbReference type="InterPro" id="IPR020568">
    <property type="entry name" value="Ribosomal_Su5_D2-typ_SF"/>
</dbReference>
<dbReference type="PROSITE" id="PS00910">
    <property type="entry name" value="UPF0029"/>
    <property type="match status" value="1"/>
</dbReference>
<dbReference type="InterPro" id="IPR015796">
    <property type="entry name" value="Impact_YigZ-like"/>
</dbReference>
<dbReference type="PANTHER" id="PTHR16301:SF20">
    <property type="entry name" value="IMPACT FAMILY MEMBER YIGZ"/>
    <property type="match status" value="1"/>
</dbReference>
<reference evidence="4" key="1">
    <citation type="submission" date="2022-08" db="EMBL/GenBank/DDBJ databases">
        <title>Alicyclobacillus dauci DSM2870, complete genome.</title>
        <authorList>
            <person name="Wang Q."/>
            <person name="Cai R."/>
            <person name="Wang Z."/>
        </authorList>
    </citation>
    <scope>NUCLEOTIDE SEQUENCE</scope>
    <source>
        <strain evidence="4">DSM 28700</strain>
    </source>
</reference>